<dbReference type="Proteomes" id="UP001058461">
    <property type="component" value="Chromosome"/>
</dbReference>
<sequence>MSEANRTVYPSELFRAAFRRAAVRRHASLITISTPVNHHAQAASYGQLTLCKSVILSIYSLKTPQKSVHSIVGSD</sequence>
<accession>A0ABY5HM50</accession>
<dbReference type="RefSeq" id="WP_255854401.1">
    <property type="nucleotide sequence ID" value="NZ_CP073347.1"/>
</dbReference>
<organism evidence="1 2">
    <name type="scientific">Marinobacterium rhizophilum</name>
    <dbReference type="NCBI Taxonomy" id="420402"/>
    <lineage>
        <taxon>Bacteria</taxon>
        <taxon>Pseudomonadati</taxon>
        <taxon>Pseudomonadota</taxon>
        <taxon>Gammaproteobacteria</taxon>
        <taxon>Oceanospirillales</taxon>
        <taxon>Oceanospirillaceae</taxon>
        <taxon>Marinobacterium</taxon>
    </lineage>
</organism>
<name>A0ABY5HM50_9GAMM</name>
<protein>
    <submittedName>
        <fullName evidence="1">Uncharacterized protein</fullName>
    </submittedName>
</protein>
<dbReference type="EMBL" id="CP073347">
    <property type="protein sequence ID" value="UTW12332.1"/>
    <property type="molecule type" value="Genomic_DNA"/>
</dbReference>
<proteinExistence type="predicted"/>
<evidence type="ECO:0000313" key="1">
    <source>
        <dbReference type="EMBL" id="UTW12332.1"/>
    </source>
</evidence>
<keyword evidence="2" id="KW-1185">Reference proteome</keyword>
<gene>
    <name evidence="1" type="ORF">KDW95_01210</name>
</gene>
<reference evidence="1" key="1">
    <citation type="submission" date="2021-04" db="EMBL/GenBank/DDBJ databases">
        <title>Oceanospirillales bacteria with DddD are important DMSP degraders in coastal seawater.</title>
        <authorList>
            <person name="Liu J."/>
        </authorList>
    </citation>
    <scope>NUCLEOTIDE SEQUENCE</scope>
    <source>
        <strain evidence="1">D13-1</strain>
    </source>
</reference>
<evidence type="ECO:0000313" key="2">
    <source>
        <dbReference type="Proteomes" id="UP001058461"/>
    </source>
</evidence>